<protein>
    <submittedName>
        <fullName evidence="2">Uncharacterized protein</fullName>
    </submittedName>
</protein>
<organism evidence="2 3">
    <name type="scientific">Candidatus Methanobinarius endosymbioticus</name>
    <dbReference type="NCBI Taxonomy" id="2006182"/>
    <lineage>
        <taxon>Archaea</taxon>
        <taxon>Methanobacteriati</taxon>
        <taxon>Methanobacteriota</taxon>
        <taxon>Methanomada group</taxon>
        <taxon>Methanobacteria</taxon>
        <taxon>Methanobacteriales</taxon>
        <taxon>Methanobacteriaceae</taxon>
        <taxon>Candidatus Methanobinarius</taxon>
    </lineage>
</organism>
<sequence length="105" mass="12533">MVEKEGFLKATFDFKRLLEIIRFVGIIDYLKFYLGLIIIFTGIIIINFVISELIINIILTFFKLHFIFGIISHVLLFGIFFLLMFFPFFIIFESRSISMIYNMRN</sequence>
<comment type="caution">
    <text evidence="2">The sequence shown here is derived from an EMBL/GenBank/DDBJ whole genome shotgun (WGS) entry which is preliminary data.</text>
</comment>
<proteinExistence type="predicted"/>
<keyword evidence="3" id="KW-1185">Reference proteome</keyword>
<reference evidence="2 3" key="1">
    <citation type="submission" date="2018-06" db="EMBL/GenBank/DDBJ databases">
        <title>Genomic insight into two independent archaeal endosymbiosis events.</title>
        <authorList>
            <person name="Lind A.E."/>
            <person name="Lewis W.H."/>
            <person name="Spang A."/>
            <person name="Guy L."/>
            <person name="Embley M.T."/>
            <person name="Ettema T.J.G."/>
        </authorList>
    </citation>
    <scope>NUCLEOTIDE SEQUENCE [LARGE SCALE GENOMIC DNA]</scope>
    <source>
        <strain evidence="2">NOE</strain>
    </source>
</reference>
<evidence type="ECO:0000313" key="2">
    <source>
        <dbReference type="EMBL" id="RBQ22629.1"/>
    </source>
</evidence>
<dbReference type="EMBL" id="NIZT01000057">
    <property type="protein sequence ID" value="RBQ22629.1"/>
    <property type="molecule type" value="Genomic_DNA"/>
</dbReference>
<gene>
    <name evidence="2" type="ORF">ALNOE001_16860</name>
</gene>
<name>A0A366MAQ2_9EURY</name>
<dbReference type="AlphaFoldDB" id="A0A366MAQ2"/>
<feature type="transmembrane region" description="Helical" evidence="1">
    <location>
        <begin position="65"/>
        <end position="92"/>
    </location>
</feature>
<keyword evidence="1" id="KW-0812">Transmembrane</keyword>
<keyword evidence="1" id="KW-1133">Transmembrane helix</keyword>
<keyword evidence="1" id="KW-0472">Membrane</keyword>
<dbReference type="Proteomes" id="UP000253099">
    <property type="component" value="Unassembled WGS sequence"/>
</dbReference>
<accession>A0A366MAQ2</accession>
<evidence type="ECO:0000313" key="3">
    <source>
        <dbReference type="Proteomes" id="UP000253099"/>
    </source>
</evidence>
<evidence type="ECO:0000256" key="1">
    <source>
        <dbReference type="SAM" id="Phobius"/>
    </source>
</evidence>
<feature type="transmembrane region" description="Helical" evidence="1">
    <location>
        <begin position="32"/>
        <end position="59"/>
    </location>
</feature>